<reference evidence="3" key="1">
    <citation type="journal article" date="2019" name="Int. J. Syst. Evol. Microbiol.">
        <title>The Global Catalogue of Microorganisms (GCM) 10K type strain sequencing project: providing services to taxonomists for standard genome sequencing and annotation.</title>
        <authorList>
            <consortium name="The Broad Institute Genomics Platform"/>
            <consortium name="The Broad Institute Genome Sequencing Center for Infectious Disease"/>
            <person name="Wu L."/>
            <person name="Ma J."/>
        </authorList>
    </citation>
    <scope>NUCLEOTIDE SEQUENCE [LARGE SCALE GENOMIC DNA]</scope>
    <source>
        <strain evidence="3">CCUG 55074</strain>
    </source>
</reference>
<protein>
    <submittedName>
        <fullName evidence="2">Flp family type IVb pilin</fullName>
    </submittedName>
</protein>
<feature type="transmembrane region" description="Helical" evidence="1">
    <location>
        <begin position="20"/>
        <end position="38"/>
    </location>
</feature>
<sequence>MTAFMNKFFACERGATAIEYALLSALIAVGLITALGTVSTRIKGTYAKIANALPQ</sequence>
<keyword evidence="1" id="KW-1133">Transmembrane helix</keyword>
<dbReference type="Pfam" id="PF04964">
    <property type="entry name" value="Flp_Fap"/>
    <property type="match status" value="1"/>
</dbReference>
<keyword evidence="3" id="KW-1185">Reference proteome</keyword>
<organism evidence="2 3">
    <name type="scientific">Phenylobacterium conjunctum</name>
    <dbReference type="NCBI Taxonomy" id="1298959"/>
    <lineage>
        <taxon>Bacteria</taxon>
        <taxon>Pseudomonadati</taxon>
        <taxon>Pseudomonadota</taxon>
        <taxon>Alphaproteobacteria</taxon>
        <taxon>Caulobacterales</taxon>
        <taxon>Caulobacteraceae</taxon>
        <taxon>Phenylobacterium</taxon>
    </lineage>
</organism>
<dbReference type="RefSeq" id="WP_377354244.1">
    <property type="nucleotide sequence ID" value="NZ_JBHTLQ010000041.1"/>
</dbReference>
<name>A0ABW3T4A1_9CAUL</name>
<keyword evidence="1" id="KW-0472">Membrane</keyword>
<dbReference type="InterPro" id="IPR007047">
    <property type="entry name" value="Flp_Fap"/>
</dbReference>
<comment type="caution">
    <text evidence="2">The sequence shown here is derived from an EMBL/GenBank/DDBJ whole genome shotgun (WGS) entry which is preliminary data.</text>
</comment>
<gene>
    <name evidence="2" type="ORF">ACFQ27_15605</name>
</gene>
<evidence type="ECO:0000313" key="2">
    <source>
        <dbReference type="EMBL" id="MFD1192014.1"/>
    </source>
</evidence>
<proteinExistence type="predicted"/>
<dbReference type="EMBL" id="JBHTLQ010000041">
    <property type="protein sequence ID" value="MFD1192014.1"/>
    <property type="molecule type" value="Genomic_DNA"/>
</dbReference>
<evidence type="ECO:0000313" key="3">
    <source>
        <dbReference type="Proteomes" id="UP001597216"/>
    </source>
</evidence>
<dbReference type="Proteomes" id="UP001597216">
    <property type="component" value="Unassembled WGS sequence"/>
</dbReference>
<evidence type="ECO:0000256" key="1">
    <source>
        <dbReference type="SAM" id="Phobius"/>
    </source>
</evidence>
<accession>A0ABW3T4A1</accession>
<keyword evidence="1" id="KW-0812">Transmembrane</keyword>